<dbReference type="PATRIC" id="fig|45067.4.peg.2447"/>
<keyword evidence="2" id="KW-1185">Reference proteome</keyword>
<dbReference type="RefSeq" id="WP_028372445.1">
    <property type="nucleotide sequence ID" value="NZ_CAAAJD010000004.1"/>
</dbReference>
<dbReference type="OrthoDB" id="4737579at2"/>
<dbReference type="EMBL" id="LNYI01000057">
    <property type="protein sequence ID" value="KTD18726.1"/>
    <property type="molecule type" value="Genomic_DNA"/>
</dbReference>
<comment type="caution">
    <text evidence="1">The sequence shown here is derived from an EMBL/GenBank/DDBJ whole genome shotgun (WGS) entry which is preliminary data.</text>
</comment>
<gene>
    <name evidence="1" type="ORF">Llan_2329</name>
</gene>
<reference evidence="1 2" key="1">
    <citation type="submission" date="2015-11" db="EMBL/GenBank/DDBJ databases">
        <title>Genomic analysis of 38 Legionella species identifies large and diverse effector repertoires.</title>
        <authorList>
            <person name="Burstein D."/>
            <person name="Amaro F."/>
            <person name="Zusman T."/>
            <person name="Lifshitz Z."/>
            <person name="Cohen O."/>
            <person name="Gilbert J.A."/>
            <person name="Pupko T."/>
            <person name="Shuman H.A."/>
            <person name="Segal G."/>
        </authorList>
    </citation>
    <scope>NUCLEOTIDE SEQUENCE [LARGE SCALE GENOMIC DNA]</scope>
    <source>
        <strain evidence="1 2">ATCC 49751</strain>
    </source>
</reference>
<dbReference type="Proteomes" id="UP000054869">
    <property type="component" value="Unassembled WGS sequence"/>
</dbReference>
<evidence type="ECO:0000313" key="2">
    <source>
        <dbReference type="Proteomes" id="UP000054869"/>
    </source>
</evidence>
<evidence type="ECO:0000313" key="1">
    <source>
        <dbReference type="EMBL" id="KTD18726.1"/>
    </source>
</evidence>
<organism evidence="1 2">
    <name type="scientific">Legionella lansingensis</name>
    <dbReference type="NCBI Taxonomy" id="45067"/>
    <lineage>
        <taxon>Bacteria</taxon>
        <taxon>Pseudomonadati</taxon>
        <taxon>Pseudomonadota</taxon>
        <taxon>Gammaproteobacteria</taxon>
        <taxon>Legionellales</taxon>
        <taxon>Legionellaceae</taxon>
        <taxon>Legionella</taxon>
    </lineage>
</organism>
<protein>
    <submittedName>
        <fullName evidence="1">Uncharacterized protein</fullName>
    </submittedName>
</protein>
<proteinExistence type="predicted"/>
<name>A0A0W0VG14_9GAMM</name>
<dbReference type="AlphaFoldDB" id="A0A0W0VG14"/>
<accession>A0A0W0VG14</accession>
<sequence length="257" mass="31326">MSSPRQFNTNYFLEQYERVKRWYDRCNNISRNDKGSAEHCDDYLAFFININHLKDWVDEWLKKEKKNKLLKQLESQIKGDINFEIIRVICNGSKHFNLTRKNYSIPRRFSIFREYNILNKTHEHCAMFLVNNDFVKYRLSDLAYHAINFWNCWFLQNNFEKLRNKISSHPYEGNGYIDDLTVEDKVRKELIEFSKYAPKRFHVHIEKDVKKLILTAFENKYIKVAQYLWNKFSDEEKRDFSETVKDNEKLIEFLNNL</sequence>